<dbReference type="InterPro" id="IPR000086">
    <property type="entry name" value="NUDIX_hydrolase_dom"/>
</dbReference>
<evidence type="ECO:0000256" key="6">
    <source>
        <dbReference type="ARBA" id="ARBA00032162"/>
    </source>
</evidence>
<keyword evidence="10" id="KW-1185">Reference proteome</keyword>
<evidence type="ECO:0000256" key="4">
    <source>
        <dbReference type="ARBA" id="ARBA00016377"/>
    </source>
</evidence>
<dbReference type="Pfam" id="PF00293">
    <property type="entry name" value="NUDIX"/>
    <property type="match status" value="1"/>
</dbReference>
<comment type="similarity">
    <text evidence="3">Belongs to the Nudix hydrolase family. NudK subfamily.</text>
</comment>
<feature type="domain" description="Nudix hydrolase" evidence="8">
    <location>
        <begin position="44"/>
        <end position="174"/>
    </location>
</feature>
<evidence type="ECO:0000313" key="10">
    <source>
        <dbReference type="Proteomes" id="UP000238304"/>
    </source>
</evidence>
<dbReference type="Proteomes" id="UP000238304">
    <property type="component" value="Chromosome"/>
</dbReference>
<evidence type="ECO:0000256" key="5">
    <source>
        <dbReference type="ARBA" id="ARBA00022801"/>
    </source>
</evidence>
<evidence type="ECO:0000313" key="9">
    <source>
        <dbReference type="EMBL" id="AVM52268.1"/>
    </source>
</evidence>
<comment type="catalytic activity">
    <reaction evidence="1">
        <text>GDP-alpha-D-mannose + H2O = alpha-D-mannose 1-phosphate + GMP + 2 H(+)</text>
        <dbReference type="Rhea" id="RHEA:27978"/>
        <dbReference type="ChEBI" id="CHEBI:15377"/>
        <dbReference type="ChEBI" id="CHEBI:15378"/>
        <dbReference type="ChEBI" id="CHEBI:57527"/>
        <dbReference type="ChEBI" id="CHEBI:58115"/>
        <dbReference type="ChEBI" id="CHEBI:58409"/>
    </reaction>
</comment>
<evidence type="ECO:0000256" key="1">
    <source>
        <dbReference type="ARBA" id="ARBA00000847"/>
    </source>
</evidence>
<proteinExistence type="inferred from homology"/>
<gene>
    <name evidence="9" type="ORF">C4H11_04300</name>
</gene>
<dbReference type="PROSITE" id="PS51462">
    <property type="entry name" value="NUDIX"/>
    <property type="match status" value="1"/>
</dbReference>
<sequence length="184" mass="21268">MGKSKEAWEIISGEYLHKAPWLTVRKDHVVLPNGNHILSYYILEYPDWVNTIAITRDRQFVFIRQYRHGLQKTSYELCAGVCEKEDASPLISAQRELLEETGYGNGKWKEYMQVSPNPSTHTNITYCFLATDVEKISEPHLEDTESLTVHLLSLQEVKEILQRGEILQALMVAPLWKYMVENGL</sequence>
<dbReference type="RefSeq" id="WP_106040600.1">
    <property type="nucleotide sequence ID" value="NZ_CP027231.1"/>
</dbReference>
<comment type="cofactor">
    <cofactor evidence="2">
        <name>Mg(2+)</name>
        <dbReference type="ChEBI" id="CHEBI:18420"/>
    </cofactor>
</comment>
<reference evidence="9 10" key="1">
    <citation type="submission" date="2018-02" db="EMBL/GenBank/DDBJ databases">
        <authorList>
            <person name="Holder M.E."/>
            <person name="Ajami N.J."/>
            <person name="Petrosino J.F."/>
        </authorList>
    </citation>
    <scope>NUCLEOTIDE SEQUENCE [LARGE SCALE GENOMIC DNA]</scope>
    <source>
        <strain evidence="9 10">ATCC 33285</strain>
    </source>
</reference>
<dbReference type="SUPFAM" id="SSF55811">
    <property type="entry name" value="Nudix"/>
    <property type="match status" value="1"/>
</dbReference>
<evidence type="ECO:0000256" key="7">
    <source>
        <dbReference type="ARBA" id="ARBA00032272"/>
    </source>
</evidence>
<name>A0ABM6T6H3_9BACE</name>
<evidence type="ECO:0000256" key="3">
    <source>
        <dbReference type="ARBA" id="ARBA00007275"/>
    </source>
</evidence>
<dbReference type="GO" id="GO:0016787">
    <property type="term" value="F:hydrolase activity"/>
    <property type="evidence" value="ECO:0007669"/>
    <property type="project" value="UniProtKB-KW"/>
</dbReference>
<dbReference type="PANTHER" id="PTHR11839">
    <property type="entry name" value="UDP/ADP-SUGAR PYROPHOSPHATASE"/>
    <property type="match status" value="1"/>
</dbReference>
<protein>
    <recommendedName>
        <fullName evidence="4">GDP-mannose pyrophosphatase</fullName>
    </recommendedName>
    <alternativeName>
        <fullName evidence="6">GDP-mannose hydrolase</fullName>
    </alternativeName>
    <alternativeName>
        <fullName evidence="7">GDPMK</fullName>
    </alternativeName>
</protein>
<evidence type="ECO:0000256" key="2">
    <source>
        <dbReference type="ARBA" id="ARBA00001946"/>
    </source>
</evidence>
<dbReference type="EMBL" id="CP027231">
    <property type="protein sequence ID" value="AVM52268.1"/>
    <property type="molecule type" value="Genomic_DNA"/>
</dbReference>
<dbReference type="PANTHER" id="PTHR11839:SF18">
    <property type="entry name" value="NUDIX HYDROLASE DOMAIN-CONTAINING PROTEIN"/>
    <property type="match status" value="1"/>
</dbReference>
<dbReference type="InterPro" id="IPR015797">
    <property type="entry name" value="NUDIX_hydrolase-like_dom_sf"/>
</dbReference>
<evidence type="ECO:0000259" key="8">
    <source>
        <dbReference type="PROSITE" id="PS51462"/>
    </source>
</evidence>
<dbReference type="Gene3D" id="3.90.79.10">
    <property type="entry name" value="Nucleoside Triphosphate Pyrophosphohydrolase"/>
    <property type="match status" value="1"/>
</dbReference>
<organism evidence="9 10">
    <name type="scientific">Bacteroides zoogleoformans</name>
    <dbReference type="NCBI Taxonomy" id="28119"/>
    <lineage>
        <taxon>Bacteria</taxon>
        <taxon>Pseudomonadati</taxon>
        <taxon>Bacteroidota</taxon>
        <taxon>Bacteroidia</taxon>
        <taxon>Bacteroidales</taxon>
        <taxon>Bacteroidaceae</taxon>
        <taxon>Bacteroides</taxon>
    </lineage>
</organism>
<dbReference type="CDD" id="cd03424">
    <property type="entry name" value="NUDIX_ADPRase_Nudt5_UGPPase_Nudt14"/>
    <property type="match status" value="1"/>
</dbReference>
<accession>A0ABM6T6H3</accession>
<keyword evidence="5 9" id="KW-0378">Hydrolase</keyword>